<protein>
    <submittedName>
        <fullName evidence="1">Uncharacterized protein</fullName>
    </submittedName>
</protein>
<sequence length="89" mass="9776">MFSNGSATLVGPFSCTRVTLHPGGTHRQALPRDTITSALPYLACALFAKPHRFTRIRLAARNAQASGQALVSPTLVLFFLRRLRLSLRL</sequence>
<reference evidence="1" key="1">
    <citation type="journal article" date="2015" name="Nature">
        <title>Complex archaea that bridge the gap between prokaryotes and eukaryotes.</title>
        <authorList>
            <person name="Spang A."/>
            <person name="Saw J.H."/>
            <person name="Jorgensen S.L."/>
            <person name="Zaremba-Niedzwiedzka K."/>
            <person name="Martijn J."/>
            <person name="Lind A.E."/>
            <person name="van Eijk R."/>
            <person name="Schleper C."/>
            <person name="Guy L."/>
            <person name="Ettema T.J."/>
        </authorList>
    </citation>
    <scope>NUCLEOTIDE SEQUENCE</scope>
</reference>
<comment type="caution">
    <text evidence="1">The sequence shown here is derived from an EMBL/GenBank/DDBJ whole genome shotgun (WGS) entry which is preliminary data.</text>
</comment>
<dbReference type="EMBL" id="LAZR01057275">
    <property type="protein sequence ID" value="KKK72393.1"/>
    <property type="molecule type" value="Genomic_DNA"/>
</dbReference>
<proteinExistence type="predicted"/>
<organism evidence="1">
    <name type="scientific">marine sediment metagenome</name>
    <dbReference type="NCBI Taxonomy" id="412755"/>
    <lineage>
        <taxon>unclassified sequences</taxon>
        <taxon>metagenomes</taxon>
        <taxon>ecological metagenomes</taxon>
    </lineage>
</organism>
<feature type="non-terminal residue" evidence="1">
    <location>
        <position position="89"/>
    </location>
</feature>
<dbReference type="AlphaFoldDB" id="A0A0F8XTZ9"/>
<evidence type="ECO:0000313" key="1">
    <source>
        <dbReference type="EMBL" id="KKK72393.1"/>
    </source>
</evidence>
<accession>A0A0F8XTZ9</accession>
<gene>
    <name evidence="1" type="ORF">LCGC14_2904300</name>
</gene>
<name>A0A0F8XTZ9_9ZZZZ</name>